<accession>A0AAE0M971</accession>
<organism evidence="6 7">
    <name type="scientific">Cercophora scortea</name>
    <dbReference type="NCBI Taxonomy" id="314031"/>
    <lineage>
        <taxon>Eukaryota</taxon>
        <taxon>Fungi</taxon>
        <taxon>Dikarya</taxon>
        <taxon>Ascomycota</taxon>
        <taxon>Pezizomycotina</taxon>
        <taxon>Sordariomycetes</taxon>
        <taxon>Sordariomycetidae</taxon>
        <taxon>Sordariales</taxon>
        <taxon>Lasiosphaeriaceae</taxon>
        <taxon>Cercophora</taxon>
    </lineage>
</organism>
<reference evidence="6" key="2">
    <citation type="submission" date="2023-06" db="EMBL/GenBank/DDBJ databases">
        <authorList>
            <consortium name="Lawrence Berkeley National Laboratory"/>
            <person name="Haridas S."/>
            <person name="Hensen N."/>
            <person name="Bonometti L."/>
            <person name="Westerberg I."/>
            <person name="Brannstrom I.O."/>
            <person name="Guillou S."/>
            <person name="Cros-Aarteil S."/>
            <person name="Calhoun S."/>
            <person name="Kuo A."/>
            <person name="Mondo S."/>
            <person name="Pangilinan J."/>
            <person name="Riley R."/>
            <person name="Labutti K."/>
            <person name="Andreopoulos B."/>
            <person name="Lipzen A."/>
            <person name="Chen C."/>
            <person name="Yanf M."/>
            <person name="Daum C."/>
            <person name="Ng V."/>
            <person name="Clum A."/>
            <person name="Steindorff A."/>
            <person name="Ohm R."/>
            <person name="Martin F."/>
            <person name="Silar P."/>
            <person name="Natvig D."/>
            <person name="Lalanne C."/>
            <person name="Gautier V."/>
            <person name="Ament-Velasquez S.L."/>
            <person name="Kruys A."/>
            <person name="Hutchinson M.I."/>
            <person name="Powell A.J."/>
            <person name="Barry K."/>
            <person name="Miller A.N."/>
            <person name="Grigoriev I.V."/>
            <person name="Debuchy R."/>
            <person name="Gladieux P."/>
            <person name="Thoren M.H."/>
            <person name="Johannesson H."/>
        </authorList>
    </citation>
    <scope>NUCLEOTIDE SEQUENCE</scope>
    <source>
        <strain evidence="6">SMH4131-1</strain>
    </source>
</reference>
<proteinExistence type="predicted"/>
<dbReference type="PROSITE" id="PS50048">
    <property type="entry name" value="ZN2_CY6_FUNGAL_2"/>
    <property type="match status" value="1"/>
</dbReference>
<dbReference type="AlphaFoldDB" id="A0AAE0M971"/>
<feature type="region of interest" description="Disordered" evidence="4">
    <location>
        <begin position="80"/>
        <end position="124"/>
    </location>
</feature>
<dbReference type="SMART" id="SM00066">
    <property type="entry name" value="GAL4"/>
    <property type="match status" value="1"/>
</dbReference>
<comment type="subcellular location">
    <subcellularLocation>
        <location evidence="1">Nucleus</location>
    </subcellularLocation>
</comment>
<evidence type="ECO:0000256" key="3">
    <source>
        <dbReference type="ARBA" id="ARBA00023242"/>
    </source>
</evidence>
<protein>
    <recommendedName>
        <fullName evidence="5">Zn(2)-C6 fungal-type domain-containing protein</fullName>
    </recommendedName>
</protein>
<sequence>MSNTGVSKSTPLRLAPAPSKPLPQESNNDASSPLQNDMQTHCTEMSFNCQSCVRKKVKCNRRTPACSACTKSGLECCYRAPPPPRPRKRKQTDAGSPAGTEDAEEDHHYPHSHNDATNITPSSAAKTGKLLSADGRSRYIDSRLWLDAGEASLREMSEHEQDDLLAETESAPITSNNNIPNITAAHLPQDPLSAALISSAPQSLLPFHPTHDEAMKLWAAHVENVEPLCKVLHIPTTTQMVTTISQQPSSATRAQECLLFSIYHFAVLSMTDDDCLSTLHQPRPSLLSRYQHCVRQSFVNASWLRTTDMAVMQALVLFLIAMRARTDPHTFWILTGVAVRIAQRMGLHRDGTALNLPPPILRDGHHHPARQLGHANATQPIRRPTPPNHVFLPLLPPSSATEMIFTLSRAELSEFYTRTGVNSKTIGPTISLKPSTELDSLIDAVEARIELKYLRYCDITVPLHFLTLAVVRSAANAVRLRNRMPPLINQTISDADRRTLVLLAQKILDSDCAIYREPGLRKFHWQIKAFFLWDAVMCVVAIGCCVAEDGAGACESSGDCRGEESAAGVGG</sequence>
<dbReference type="SUPFAM" id="SSF57701">
    <property type="entry name" value="Zn2/Cys6 DNA-binding domain"/>
    <property type="match status" value="1"/>
</dbReference>
<dbReference type="PANTHER" id="PTHR31001">
    <property type="entry name" value="UNCHARACTERIZED TRANSCRIPTIONAL REGULATORY PROTEIN"/>
    <property type="match status" value="1"/>
</dbReference>
<feature type="compositionally biased region" description="Polar residues" evidence="4">
    <location>
        <begin position="24"/>
        <end position="36"/>
    </location>
</feature>
<evidence type="ECO:0000313" key="7">
    <source>
        <dbReference type="Proteomes" id="UP001286456"/>
    </source>
</evidence>
<dbReference type="GO" id="GO:0003677">
    <property type="term" value="F:DNA binding"/>
    <property type="evidence" value="ECO:0007669"/>
    <property type="project" value="InterPro"/>
</dbReference>
<dbReference type="EMBL" id="JAUEPO010000004">
    <property type="protein sequence ID" value="KAK3324106.1"/>
    <property type="molecule type" value="Genomic_DNA"/>
</dbReference>
<dbReference type="Proteomes" id="UP001286456">
    <property type="component" value="Unassembled WGS sequence"/>
</dbReference>
<keyword evidence="3" id="KW-0539">Nucleus</keyword>
<feature type="compositionally biased region" description="Basic and acidic residues" evidence="4">
    <location>
        <begin position="105"/>
        <end position="114"/>
    </location>
</feature>
<feature type="compositionally biased region" description="Polar residues" evidence="4">
    <location>
        <begin position="115"/>
        <end position="124"/>
    </location>
</feature>
<dbReference type="Pfam" id="PF04082">
    <property type="entry name" value="Fungal_trans"/>
    <property type="match status" value="1"/>
</dbReference>
<dbReference type="PANTHER" id="PTHR31001:SF85">
    <property type="entry name" value="ZN(II)2CYS6 TRANSCRIPTION FACTOR (EUROFUNG)"/>
    <property type="match status" value="1"/>
</dbReference>
<dbReference type="CDD" id="cd00067">
    <property type="entry name" value="GAL4"/>
    <property type="match status" value="1"/>
</dbReference>
<dbReference type="InterPro" id="IPR050613">
    <property type="entry name" value="Sec_Metabolite_Reg"/>
</dbReference>
<dbReference type="Gene3D" id="4.10.240.10">
    <property type="entry name" value="Zn(2)-C6 fungal-type DNA-binding domain"/>
    <property type="match status" value="1"/>
</dbReference>
<evidence type="ECO:0000259" key="5">
    <source>
        <dbReference type="PROSITE" id="PS50048"/>
    </source>
</evidence>
<feature type="compositionally biased region" description="Polar residues" evidence="4">
    <location>
        <begin position="1"/>
        <end position="10"/>
    </location>
</feature>
<dbReference type="GO" id="GO:0006351">
    <property type="term" value="P:DNA-templated transcription"/>
    <property type="evidence" value="ECO:0007669"/>
    <property type="project" value="InterPro"/>
</dbReference>
<keyword evidence="2" id="KW-0479">Metal-binding</keyword>
<keyword evidence="7" id="KW-1185">Reference proteome</keyword>
<feature type="region of interest" description="Disordered" evidence="4">
    <location>
        <begin position="1"/>
        <end position="36"/>
    </location>
</feature>
<evidence type="ECO:0000256" key="1">
    <source>
        <dbReference type="ARBA" id="ARBA00004123"/>
    </source>
</evidence>
<dbReference type="CDD" id="cd12148">
    <property type="entry name" value="fungal_TF_MHR"/>
    <property type="match status" value="1"/>
</dbReference>
<dbReference type="GO" id="GO:0005634">
    <property type="term" value="C:nucleus"/>
    <property type="evidence" value="ECO:0007669"/>
    <property type="project" value="UniProtKB-SubCell"/>
</dbReference>
<dbReference type="InterPro" id="IPR007219">
    <property type="entry name" value="XnlR_reg_dom"/>
</dbReference>
<dbReference type="GO" id="GO:0000981">
    <property type="term" value="F:DNA-binding transcription factor activity, RNA polymerase II-specific"/>
    <property type="evidence" value="ECO:0007669"/>
    <property type="project" value="InterPro"/>
</dbReference>
<gene>
    <name evidence="6" type="ORF">B0T19DRAFT_427737</name>
</gene>
<evidence type="ECO:0000256" key="2">
    <source>
        <dbReference type="ARBA" id="ARBA00022723"/>
    </source>
</evidence>
<dbReference type="GO" id="GO:0008270">
    <property type="term" value="F:zinc ion binding"/>
    <property type="evidence" value="ECO:0007669"/>
    <property type="project" value="InterPro"/>
</dbReference>
<comment type="caution">
    <text evidence="6">The sequence shown here is derived from an EMBL/GenBank/DDBJ whole genome shotgun (WGS) entry which is preliminary data.</text>
</comment>
<name>A0AAE0M971_9PEZI</name>
<feature type="domain" description="Zn(2)-C6 fungal-type" evidence="5">
    <location>
        <begin position="48"/>
        <end position="78"/>
    </location>
</feature>
<dbReference type="InterPro" id="IPR001138">
    <property type="entry name" value="Zn2Cys6_DnaBD"/>
</dbReference>
<dbReference type="Pfam" id="PF00172">
    <property type="entry name" value="Zn_clus"/>
    <property type="match status" value="1"/>
</dbReference>
<evidence type="ECO:0000313" key="6">
    <source>
        <dbReference type="EMBL" id="KAK3324106.1"/>
    </source>
</evidence>
<reference evidence="6" key="1">
    <citation type="journal article" date="2023" name="Mol. Phylogenet. Evol.">
        <title>Genome-scale phylogeny and comparative genomics of the fungal order Sordariales.</title>
        <authorList>
            <person name="Hensen N."/>
            <person name="Bonometti L."/>
            <person name="Westerberg I."/>
            <person name="Brannstrom I.O."/>
            <person name="Guillou S."/>
            <person name="Cros-Aarteil S."/>
            <person name="Calhoun S."/>
            <person name="Haridas S."/>
            <person name="Kuo A."/>
            <person name="Mondo S."/>
            <person name="Pangilinan J."/>
            <person name="Riley R."/>
            <person name="LaButti K."/>
            <person name="Andreopoulos B."/>
            <person name="Lipzen A."/>
            <person name="Chen C."/>
            <person name="Yan M."/>
            <person name="Daum C."/>
            <person name="Ng V."/>
            <person name="Clum A."/>
            <person name="Steindorff A."/>
            <person name="Ohm R.A."/>
            <person name="Martin F."/>
            <person name="Silar P."/>
            <person name="Natvig D.O."/>
            <person name="Lalanne C."/>
            <person name="Gautier V."/>
            <person name="Ament-Velasquez S.L."/>
            <person name="Kruys A."/>
            <person name="Hutchinson M.I."/>
            <person name="Powell A.J."/>
            <person name="Barry K."/>
            <person name="Miller A.N."/>
            <person name="Grigoriev I.V."/>
            <person name="Debuchy R."/>
            <person name="Gladieux P."/>
            <person name="Hiltunen Thoren M."/>
            <person name="Johannesson H."/>
        </authorList>
    </citation>
    <scope>NUCLEOTIDE SEQUENCE</scope>
    <source>
        <strain evidence="6">SMH4131-1</strain>
    </source>
</reference>
<dbReference type="InterPro" id="IPR036864">
    <property type="entry name" value="Zn2-C6_fun-type_DNA-bd_sf"/>
</dbReference>
<evidence type="ECO:0000256" key="4">
    <source>
        <dbReference type="SAM" id="MobiDB-lite"/>
    </source>
</evidence>